<evidence type="ECO:0000313" key="3">
    <source>
        <dbReference type="Proteomes" id="UP000316079"/>
    </source>
</evidence>
<dbReference type="Pfam" id="PF00787">
    <property type="entry name" value="PX"/>
    <property type="match status" value="1"/>
</dbReference>
<dbReference type="PROSITE" id="PS50195">
    <property type="entry name" value="PX"/>
    <property type="match status" value="1"/>
</dbReference>
<dbReference type="Gene3D" id="3.30.1520.10">
    <property type="entry name" value="Phox-like domain"/>
    <property type="match status" value="1"/>
</dbReference>
<dbReference type="EMBL" id="SRMA01000410">
    <property type="protein sequence ID" value="TRZ04388.1"/>
    <property type="molecule type" value="Genomic_DNA"/>
</dbReference>
<name>A0A553RQC9_9TELE</name>
<sequence length="160" mass="19243">MFFTLSEELDFSVVHRLADHKEACISPFIPATPITCKVESTERCARRIKVRAQHVCTLYTVRLTHGDFTWIVKRKYKHFQELHRELYKHRMMLQFMPLGSRFAMRRQQLAALTEEMPTLHGTNRMRRTSSKPKYLEEYLNNLLENNFYRNFHGMVISHFY</sequence>
<dbReference type="STRING" id="623744.A0A553RQC9"/>
<dbReference type="InterPro" id="IPR001683">
    <property type="entry name" value="PX_dom"/>
</dbReference>
<reference evidence="2 3" key="1">
    <citation type="journal article" date="2019" name="Sci. Data">
        <title>Hybrid genome assembly and annotation of Danionella translucida.</title>
        <authorList>
            <person name="Kadobianskyi M."/>
            <person name="Schulze L."/>
            <person name="Schuelke M."/>
            <person name="Judkewitz B."/>
        </authorList>
    </citation>
    <scope>NUCLEOTIDE SEQUENCE [LARGE SCALE GENOMIC DNA]</scope>
    <source>
        <strain evidence="2 3">Bolton</strain>
    </source>
</reference>
<evidence type="ECO:0000259" key="1">
    <source>
        <dbReference type="PROSITE" id="PS50195"/>
    </source>
</evidence>
<evidence type="ECO:0000313" key="2">
    <source>
        <dbReference type="EMBL" id="TRZ04388.1"/>
    </source>
</evidence>
<dbReference type="Proteomes" id="UP000316079">
    <property type="component" value="Unassembled WGS sequence"/>
</dbReference>
<keyword evidence="3" id="KW-1185">Reference proteome</keyword>
<feature type="domain" description="PX" evidence="1">
    <location>
        <begin position="37"/>
        <end position="160"/>
    </location>
</feature>
<gene>
    <name evidence="2" type="ORF">DNTS_017700</name>
</gene>
<dbReference type="AlphaFoldDB" id="A0A553RQC9"/>
<organism evidence="2 3">
    <name type="scientific">Danionella cerebrum</name>
    <dbReference type="NCBI Taxonomy" id="2873325"/>
    <lineage>
        <taxon>Eukaryota</taxon>
        <taxon>Metazoa</taxon>
        <taxon>Chordata</taxon>
        <taxon>Craniata</taxon>
        <taxon>Vertebrata</taxon>
        <taxon>Euteleostomi</taxon>
        <taxon>Actinopterygii</taxon>
        <taxon>Neopterygii</taxon>
        <taxon>Teleostei</taxon>
        <taxon>Ostariophysi</taxon>
        <taxon>Cypriniformes</taxon>
        <taxon>Danionidae</taxon>
        <taxon>Danioninae</taxon>
        <taxon>Danionella</taxon>
    </lineage>
</organism>
<dbReference type="InterPro" id="IPR036871">
    <property type="entry name" value="PX_dom_sf"/>
</dbReference>
<dbReference type="SUPFAM" id="SSF64268">
    <property type="entry name" value="PX domain"/>
    <property type="match status" value="1"/>
</dbReference>
<dbReference type="GO" id="GO:0035091">
    <property type="term" value="F:phosphatidylinositol binding"/>
    <property type="evidence" value="ECO:0007669"/>
    <property type="project" value="InterPro"/>
</dbReference>
<accession>A0A553RQC9</accession>
<dbReference type="OrthoDB" id="14911at2759"/>
<dbReference type="FunFam" id="3.30.1520.10:FF:000027">
    <property type="entry name" value="Phospholipase"/>
    <property type="match status" value="1"/>
</dbReference>
<protein>
    <recommendedName>
        <fullName evidence="1">PX domain-containing protein</fullName>
    </recommendedName>
</protein>
<proteinExistence type="predicted"/>
<comment type="caution">
    <text evidence="2">The sequence shown here is derived from an EMBL/GenBank/DDBJ whole genome shotgun (WGS) entry which is preliminary data.</text>
</comment>